<feature type="region of interest" description="Disordered" evidence="2">
    <location>
        <begin position="49"/>
        <end position="71"/>
    </location>
</feature>
<name>A0A7S3QA10_9STRA</name>
<evidence type="ECO:0000313" key="5">
    <source>
        <dbReference type="EMBL" id="CAE0469738.1"/>
    </source>
</evidence>
<feature type="domain" description="EF-hand" evidence="4">
    <location>
        <begin position="419"/>
        <end position="454"/>
    </location>
</feature>
<dbReference type="Pfam" id="PF13202">
    <property type="entry name" value="EF-hand_5"/>
    <property type="match status" value="2"/>
</dbReference>
<dbReference type="InterPro" id="IPR002048">
    <property type="entry name" value="EF_hand_dom"/>
</dbReference>
<dbReference type="InterPro" id="IPR018247">
    <property type="entry name" value="EF_Hand_1_Ca_BS"/>
</dbReference>
<protein>
    <recommendedName>
        <fullName evidence="4">EF-hand domain-containing protein</fullName>
    </recommendedName>
</protein>
<dbReference type="Gene3D" id="3.60.10.10">
    <property type="entry name" value="Endonuclease/exonuclease/phosphatase"/>
    <property type="match status" value="1"/>
</dbReference>
<proteinExistence type="predicted"/>
<feature type="compositionally biased region" description="Low complexity" evidence="2">
    <location>
        <begin position="62"/>
        <end position="71"/>
    </location>
</feature>
<dbReference type="PROSITE" id="PS00018">
    <property type="entry name" value="EF_HAND_1"/>
    <property type="match status" value="2"/>
</dbReference>
<feature type="signal peptide" evidence="3">
    <location>
        <begin position="1"/>
        <end position="20"/>
    </location>
</feature>
<evidence type="ECO:0000259" key="4">
    <source>
        <dbReference type="PROSITE" id="PS50222"/>
    </source>
</evidence>
<accession>A0A7S3QA10</accession>
<dbReference type="InterPro" id="IPR050410">
    <property type="entry name" value="CCR4/nocturin_mRNA_transcr"/>
</dbReference>
<keyword evidence="3" id="KW-0732">Signal</keyword>
<dbReference type="GO" id="GO:0005509">
    <property type="term" value="F:calcium ion binding"/>
    <property type="evidence" value="ECO:0007669"/>
    <property type="project" value="InterPro"/>
</dbReference>
<organism evidence="5">
    <name type="scientific">Chaetoceros debilis</name>
    <dbReference type="NCBI Taxonomy" id="122233"/>
    <lineage>
        <taxon>Eukaryota</taxon>
        <taxon>Sar</taxon>
        <taxon>Stramenopiles</taxon>
        <taxon>Ochrophyta</taxon>
        <taxon>Bacillariophyta</taxon>
        <taxon>Coscinodiscophyceae</taxon>
        <taxon>Chaetocerotophycidae</taxon>
        <taxon>Chaetocerotales</taxon>
        <taxon>Chaetocerotaceae</taxon>
        <taxon>Chaetoceros</taxon>
    </lineage>
</organism>
<dbReference type="PROSITE" id="PS50222">
    <property type="entry name" value="EF_HAND_2"/>
    <property type="match status" value="2"/>
</dbReference>
<dbReference type="Gene3D" id="4.10.60.20">
    <property type="match status" value="1"/>
</dbReference>
<keyword evidence="1" id="KW-0106">Calcium</keyword>
<evidence type="ECO:0000256" key="3">
    <source>
        <dbReference type="SAM" id="SignalP"/>
    </source>
</evidence>
<dbReference type="InterPro" id="IPR011992">
    <property type="entry name" value="EF-hand-dom_pair"/>
</dbReference>
<dbReference type="GO" id="GO:0000175">
    <property type="term" value="F:3'-5'-RNA exonuclease activity"/>
    <property type="evidence" value="ECO:0007669"/>
    <property type="project" value="TreeGrafter"/>
</dbReference>
<dbReference type="SUPFAM" id="SSF56219">
    <property type="entry name" value="DNase I-like"/>
    <property type="match status" value="2"/>
</dbReference>
<gene>
    <name evidence="5" type="ORF">CDEB00056_LOCUS14591</name>
</gene>
<dbReference type="PANTHER" id="PTHR12121">
    <property type="entry name" value="CARBON CATABOLITE REPRESSOR PROTEIN 4"/>
    <property type="match status" value="1"/>
</dbReference>
<dbReference type="SUPFAM" id="SSF47473">
    <property type="entry name" value="EF-hand"/>
    <property type="match status" value="1"/>
</dbReference>
<dbReference type="PANTHER" id="PTHR12121:SF36">
    <property type="entry name" value="ENDONUCLEASE_EXONUCLEASE_PHOSPHATASE DOMAIN-CONTAINING PROTEIN"/>
    <property type="match status" value="1"/>
</dbReference>
<reference evidence="5" key="1">
    <citation type="submission" date="2021-01" db="EMBL/GenBank/DDBJ databases">
        <authorList>
            <person name="Corre E."/>
            <person name="Pelletier E."/>
            <person name="Niang G."/>
            <person name="Scheremetjew M."/>
            <person name="Finn R."/>
            <person name="Kale V."/>
            <person name="Holt S."/>
            <person name="Cochrane G."/>
            <person name="Meng A."/>
            <person name="Brown T."/>
            <person name="Cohen L."/>
        </authorList>
    </citation>
    <scope>NUCLEOTIDE SEQUENCE</scope>
    <source>
        <strain evidence="5">MM31A-1</strain>
    </source>
</reference>
<dbReference type="InterPro" id="IPR036691">
    <property type="entry name" value="Endo/exonu/phosph_ase_sf"/>
</dbReference>
<feature type="domain" description="EF-hand" evidence="4">
    <location>
        <begin position="515"/>
        <end position="550"/>
    </location>
</feature>
<feature type="chain" id="PRO_5030504317" description="EF-hand domain-containing protein" evidence="3">
    <location>
        <begin position="21"/>
        <end position="784"/>
    </location>
</feature>
<dbReference type="SMART" id="SM00054">
    <property type="entry name" value="EFh"/>
    <property type="match status" value="2"/>
</dbReference>
<evidence type="ECO:0000256" key="1">
    <source>
        <dbReference type="ARBA" id="ARBA00022837"/>
    </source>
</evidence>
<dbReference type="EMBL" id="HBIO01018982">
    <property type="protein sequence ID" value="CAE0469738.1"/>
    <property type="molecule type" value="Transcribed_RNA"/>
</dbReference>
<dbReference type="AlphaFoldDB" id="A0A7S3QA10"/>
<dbReference type="Gene3D" id="1.10.238.10">
    <property type="entry name" value="EF-hand"/>
    <property type="match status" value="2"/>
</dbReference>
<evidence type="ECO:0000256" key="2">
    <source>
        <dbReference type="SAM" id="MobiDB-lite"/>
    </source>
</evidence>
<sequence>MNMHWVSLLLRLSTISAVAALSLLSQPKTRYRLQVQVRSIHSSLSSSARSCSLTDRGDETEQTTTTTSPSTFDVPILPARQPLPSFFGEHDECFSLLSWNILLPNSIDNWWCHKQYAHAGGIGIDIDIDNDKAHTQWKHRQSLIKERVLHSAPDVFCMQEADGDTFDADFEFMKDAGYDHVLHKKFRFRCATFFLKDKFLLEQVAHKDRTLVTSLRCRTTPTSTQRILHVVNCHLSGGAAPERRLRQVHDAVDQIRKWTNVLERTVTQLSKGKRPSPKLVAKAEQALAEYQDAAMIVCGDFNSDGNTAVRKLLVEGSVEPDWHEPQYPDLRLTSKRREQLFGNFIDAAELAYGGNVCDGDYGEAHTLSDGSRPATYVVPNFASLLLLPISKEEDIDTPQTQFGLQIARGLADALNLNEFCDMEMNRAFKLADHDGNGSIDRDEVLTLLENAYVATYGQQIEQERRNFFWGFDNKDQGDGGLTKEQFTNRLKALQQDCEGERKAFGLAKGFNLQKLSEMEMEQAFEDLDLDGNGLLDEDEFQTLLETVYVAIYGEEIDKQRTEFFMGFQNTGSDASDSNELTRVQFTERLLALHQELEGGRKGALLTEVRTEADVQKMIERFTPLLQRTLDEVFDKYSSNGDTLTQEDVNNFLIKTNGELGRGGTFRHTSTIFKQIESSSKPAELTRRDWYGVFARELAEGRGVQVVYDLEECGSNVRSHHPDNSRDKFYQGWLDYIYFQKLVCTGVQDVLTEAERARIYSEGDALPNEWHPSDHLPVSAIFSWK</sequence>